<evidence type="ECO:0000256" key="2">
    <source>
        <dbReference type="ARBA" id="ARBA00022692"/>
    </source>
</evidence>
<reference evidence="7 8" key="1">
    <citation type="submission" date="2016-10" db="EMBL/GenBank/DDBJ databases">
        <authorList>
            <person name="de Groot N.N."/>
        </authorList>
    </citation>
    <scope>NUCLEOTIDE SEQUENCE [LARGE SCALE GENOMIC DNA]</scope>
    <source>
        <strain evidence="7 8">DSM 22220</strain>
    </source>
</reference>
<protein>
    <submittedName>
        <fullName evidence="7">O-Antigen ligase</fullName>
    </submittedName>
</protein>
<dbReference type="GO" id="GO:0016020">
    <property type="term" value="C:membrane"/>
    <property type="evidence" value="ECO:0007669"/>
    <property type="project" value="UniProtKB-SubCell"/>
</dbReference>
<feature type="transmembrane region" description="Helical" evidence="5">
    <location>
        <begin position="103"/>
        <end position="125"/>
    </location>
</feature>
<dbReference type="Pfam" id="PF04932">
    <property type="entry name" value="Wzy_C"/>
    <property type="match status" value="1"/>
</dbReference>
<feature type="transmembrane region" description="Helical" evidence="5">
    <location>
        <begin position="68"/>
        <end position="91"/>
    </location>
</feature>
<evidence type="ECO:0000259" key="6">
    <source>
        <dbReference type="Pfam" id="PF04932"/>
    </source>
</evidence>
<organism evidence="7 8">
    <name type="scientific">Paracoccus isoporae</name>
    <dbReference type="NCBI Taxonomy" id="591205"/>
    <lineage>
        <taxon>Bacteria</taxon>
        <taxon>Pseudomonadati</taxon>
        <taxon>Pseudomonadota</taxon>
        <taxon>Alphaproteobacteria</taxon>
        <taxon>Rhodobacterales</taxon>
        <taxon>Paracoccaceae</taxon>
        <taxon>Paracoccus</taxon>
    </lineage>
</organism>
<dbReference type="Proteomes" id="UP000199344">
    <property type="component" value="Unassembled WGS sequence"/>
</dbReference>
<dbReference type="EMBL" id="FNAH01000002">
    <property type="protein sequence ID" value="SDD76901.1"/>
    <property type="molecule type" value="Genomic_DNA"/>
</dbReference>
<evidence type="ECO:0000256" key="5">
    <source>
        <dbReference type="SAM" id="Phobius"/>
    </source>
</evidence>
<evidence type="ECO:0000256" key="3">
    <source>
        <dbReference type="ARBA" id="ARBA00022989"/>
    </source>
</evidence>
<dbReference type="PANTHER" id="PTHR37422">
    <property type="entry name" value="TEICHURONIC ACID BIOSYNTHESIS PROTEIN TUAE"/>
    <property type="match status" value="1"/>
</dbReference>
<feature type="transmembrane region" description="Helical" evidence="5">
    <location>
        <begin position="6"/>
        <end position="25"/>
    </location>
</feature>
<evidence type="ECO:0000313" key="7">
    <source>
        <dbReference type="EMBL" id="SDD76901.1"/>
    </source>
</evidence>
<dbReference type="PANTHER" id="PTHR37422:SF13">
    <property type="entry name" value="LIPOPOLYSACCHARIDE BIOSYNTHESIS PROTEIN PA4999-RELATED"/>
    <property type="match status" value="1"/>
</dbReference>
<dbReference type="AlphaFoldDB" id="A0A1G6XFS3"/>
<dbReference type="GO" id="GO:0016874">
    <property type="term" value="F:ligase activity"/>
    <property type="evidence" value="ECO:0007669"/>
    <property type="project" value="UniProtKB-KW"/>
</dbReference>
<feature type="transmembrane region" description="Helical" evidence="5">
    <location>
        <begin position="159"/>
        <end position="179"/>
    </location>
</feature>
<keyword evidence="4 5" id="KW-0472">Membrane</keyword>
<sequence>MRLAWPLVTGTAAMTGSVSVLLAGMAGTAPLAIGLGVALLGCVALLAQPFLGLATLAVFAHLDAVEKTLFGFLPVSAFKLLSGLTVLAILLNGPRLRRNIHDALREPVIVAGVCLVAIGFVSAIFAEDKAMALSSLQKLLSLLLLPFLVVVLADTPRRVALLICVLVATSVASALILGADFALGVQLFAQSDAATTARTVEGVSRSSGGSDYNPTTAASLMLVGVVVALSHAMETRQRRVLLLMAVAIGTGALILSFARSAALSFSVVALLIGWRHRHARFAVPVAGLVLLMMIAALPLIPAEYWQRLSSFFGGAADHTLGRRMTYNIIGLDLFTRNPLLGLGPGNFVHHFTDPEYRHLPGRTMLGRELHNMYLSVLVQYGLIGGAAYFAMLIAAMRHLGAVIRHPASEAMRVQAVALRFGLFAYLLVSLFLPNEYTKYSWLLPGIAAALHRCNRLAWEGA</sequence>
<keyword evidence="3 5" id="KW-1133">Transmembrane helix</keyword>
<evidence type="ECO:0000313" key="8">
    <source>
        <dbReference type="Proteomes" id="UP000199344"/>
    </source>
</evidence>
<feature type="transmembrane region" description="Helical" evidence="5">
    <location>
        <begin position="131"/>
        <end position="152"/>
    </location>
</feature>
<feature type="transmembrane region" description="Helical" evidence="5">
    <location>
        <begin position="281"/>
        <end position="300"/>
    </location>
</feature>
<feature type="transmembrane region" description="Helical" evidence="5">
    <location>
        <begin position="215"/>
        <end position="233"/>
    </location>
</feature>
<feature type="transmembrane region" description="Helical" evidence="5">
    <location>
        <begin position="372"/>
        <end position="396"/>
    </location>
</feature>
<feature type="transmembrane region" description="Helical" evidence="5">
    <location>
        <begin position="240"/>
        <end position="261"/>
    </location>
</feature>
<feature type="domain" description="O-antigen ligase-related" evidence="6">
    <location>
        <begin position="245"/>
        <end position="389"/>
    </location>
</feature>
<proteinExistence type="predicted"/>
<dbReference type="STRING" id="591205.SAMN05421538_102390"/>
<gene>
    <name evidence="7" type="ORF">SAMN05421538_102390</name>
</gene>
<feature type="transmembrane region" description="Helical" evidence="5">
    <location>
        <begin position="416"/>
        <end position="433"/>
    </location>
</feature>
<dbReference type="InterPro" id="IPR051533">
    <property type="entry name" value="WaaL-like"/>
</dbReference>
<accession>A0A1G6XFS3</accession>
<keyword evidence="8" id="KW-1185">Reference proteome</keyword>
<feature type="transmembrane region" description="Helical" evidence="5">
    <location>
        <begin position="37"/>
        <end position="62"/>
    </location>
</feature>
<keyword evidence="2 5" id="KW-0812">Transmembrane</keyword>
<dbReference type="OrthoDB" id="871774at2"/>
<evidence type="ECO:0000256" key="1">
    <source>
        <dbReference type="ARBA" id="ARBA00004141"/>
    </source>
</evidence>
<evidence type="ECO:0000256" key="4">
    <source>
        <dbReference type="ARBA" id="ARBA00023136"/>
    </source>
</evidence>
<name>A0A1G6XFS3_9RHOB</name>
<keyword evidence="7" id="KW-0436">Ligase</keyword>
<dbReference type="InterPro" id="IPR007016">
    <property type="entry name" value="O-antigen_ligase-rel_domated"/>
</dbReference>
<comment type="subcellular location">
    <subcellularLocation>
        <location evidence="1">Membrane</location>
        <topology evidence="1">Multi-pass membrane protein</topology>
    </subcellularLocation>
</comment>